<evidence type="ECO:0000256" key="8">
    <source>
        <dbReference type="SAM" id="Phobius"/>
    </source>
</evidence>
<protein>
    <submittedName>
        <fullName evidence="9">Iron ABC transporter permease</fullName>
    </submittedName>
</protein>
<dbReference type="PANTHER" id="PTHR30472">
    <property type="entry name" value="FERRIC ENTEROBACTIN TRANSPORT SYSTEM PERMEASE PROTEIN"/>
    <property type="match status" value="1"/>
</dbReference>
<feature type="transmembrane region" description="Helical" evidence="8">
    <location>
        <begin position="294"/>
        <end position="321"/>
    </location>
</feature>
<proteinExistence type="inferred from homology"/>
<reference evidence="9 10" key="1">
    <citation type="submission" date="2019-06" db="EMBL/GenBank/DDBJ databases">
        <authorList>
            <person name="Li M."/>
        </authorList>
    </citation>
    <scope>NUCLEOTIDE SEQUENCE [LARGE SCALE GENOMIC DNA]</scope>
    <source>
        <strain evidence="9 10">BGMRC2036</strain>
    </source>
</reference>
<evidence type="ECO:0000256" key="3">
    <source>
        <dbReference type="ARBA" id="ARBA00022448"/>
    </source>
</evidence>
<dbReference type="FunFam" id="1.10.3470.10:FF:000001">
    <property type="entry name" value="Vitamin B12 ABC transporter permease BtuC"/>
    <property type="match status" value="1"/>
</dbReference>
<keyword evidence="3" id="KW-0813">Transport</keyword>
<evidence type="ECO:0000313" key="10">
    <source>
        <dbReference type="Proteomes" id="UP000318801"/>
    </source>
</evidence>
<dbReference type="Proteomes" id="UP000318801">
    <property type="component" value="Unassembled WGS sequence"/>
</dbReference>
<dbReference type="GO" id="GO:0033214">
    <property type="term" value="P:siderophore-iron import into cell"/>
    <property type="evidence" value="ECO:0007669"/>
    <property type="project" value="TreeGrafter"/>
</dbReference>
<keyword evidence="7 8" id="KW-0472">Membrane</keyword>
<feature type="transmembrane region" description="Helical" evidence="8">
    <location>
        <begin position="48"/>
        <end position="69"/>
    </location>
</feature>
<dbReference type="AlphaFoldDB" id="A0A506TZM9"/>
<dbReference type="RefSeq" id="WP_141151235.1">
    <property type="nucleotide sequence ID" value="NZ_VHLG01000030.1"/>
</dbReference>
<keyword evidence="5 8" id="KW-0812">Transmembrane</keyword>
<dbReference type="GO" id="GO:0005886">
    <property type="term" value="C:plasma membrane"/>
    <property type="evidence" value="ECO:0007669"/>
    <property type="project" value="UniProtKB-SubCell"/>
</dbReference>
<dbReference type="EMBL" id="VHLG01000030">
    <property type="protein sequence ID" value="TPW26431.1"/>
    <property type="molecule type" value="Genomic_DNA"/>
</dbReference>
<dbReference type="GO" id="GO:0022857">
    <property type="term" value="F:transmembrane transporter activity"/>
    <property type="evidence" value="ECO:0007669"/>
    <property type="project" value="InterPro"/>
</dbReference>
<keyword evidence="4" id="KW-1003">Cell membrane</keyword>
<feature type="transmembrane region" description="Helical" evidence="8">
    <location>
        <begin position="243"/>
        <end position="264"/>
    </location>
</feature>
<feature type="transmembrane region" description="Helical" evidence="8">
    <location>
        <begin position="359"/>
        <end position="380"/>
    </location>
</feature>
<comment type="similarity">
    <text evidence="2">Belongs to the binding-protein-dependent transport system permease family. FecCD subfamily.</text>
</comment>
<evidence type="ECO:0000256" key="5">
    <source>
        <dbReference type="ARBA" id="ARBA00022692"/>
    </source>
</evidence>
<evidence type="ECO:0000256" key="2">
    <source>
        <dbReference type="ARBA" id="ARBA00007935"/>
    </source>
</evidence>
<feature type="transmembrane region" description="Helical" evidence="8">
    <location>
        <begin position="114"/>
        <end position="135"/>
    </location>
</feature>
<keyword evidence="10" id="KW-1185">Reference proteome</keyword>
<name>A0A506TZM9_9HYPH</name>
<dbReference type="InterPro" id="IPR037294">
    <property type="entry name" value="ABC_BtuC-like"/>
</dbReference>
<dbReference type="PANTHER" id="PTHR30472:SF67">
    <property type="entry name" value="PERMEASE OF ABC TRANSPORTER-RELATED"/>
    <property type="match status" value="1"/>
</dbReference>
<comment type="subcellular location">
    <subcellularLocation>
        <location evidence="1">Cell membrane</location>
        <topology evidence="1">Multi-pass membrane protein</topology>
    </subcellularLocation>
</comment>
<comment type="caution">
    <text evidence="9">The sequence shown here is derived from an EMBL/GenBank/DDBJ whole genome shotgun (WGS) entry which is preliminary data.</text>
</comment>
<dbReference type="CDD" id="cd06550">
    <property type="entry name" value="TM_ABC_iron-siderophores_like"/>
    <property type="match status" value="1"/>
</dbReference>
<evidence type="ECO:0000313" key="9">
    <source>
        <dbReference type="EMBL" id="TPW26431.1"/>
    </source>
</evidence>
<dbReference type="OrthoDB" id="9811975at2"/>
<accession>A0A506TZM9</accession>
<dbReference type="Pfam" id="PF01032">
    <property type="entry name" value="FecCD"/>
    <property type="match status" value="1"/>
</dbReference>
<evidence type="ECO:0000256" key="4">
    <source>
        <dbReference type="ARBA" id="ARBA00022475"/>
    </source>
</evidence>
<evidence type="ECO:0000256" key="1">
    <source>
        <dbReference type="ARBA" id="ARBA00004651"/>
    </source>
</evidence>
<dbReference type="SUPFAM" id="SSF81345">
    <property type="entry name" value="ABC transporter involved in vitamin B12 uptake, BtuC"/>
    <property type="match status" value="1"/>
</dbReference>
<feature type="transmembrane region" description="Helical" evidence="8">
    <location>
        <begin position="201"/>
        <end position="223"/>
    </location>
</feature>
<sequence>MPSTQYDMAKQDEQAALMQLLRTAEMTPTQQCASLLQRASFPDHGSRILVSAILLLAVLLAVICMAGLMVGSVRIPAGTALSILVHALGGDALITADWRASAQTIILETRLPRVIMAALVGASLSVSGMAIQALVRNPLASPSILGVSSGAATGAVIVMRWGLIGLGTFTLNIAAFLGGLGALAIVFAIARAGGSLTPGRLILGGVALSAVLSAFTSLLVLTSPDPQLASRVLFWTLGGFGSAQWKLLPLPFAALVIGLAYLLLQARRLNLLLAGDESAEALGLDVERFRRRMFVLIAAMTGVTVAVCGVIGFVGLVMPHIVRFMVGTEHRRALPAAALLGASFTVGADLVARSIIAPIELPVGIITALVGGPFFIFLLIKNAGSERG</sequence>
<keyword evidence="6 8" id="KW-1133">Transmembrane helix</keyword>
<evidence type="ECO:0000256" key="6">
    <source>
        <dbReference type="ARBA" id="ARBA00022989"/>
    </source>
</evidence>
<evidence type="ECO:0000256" key="7">
    <source>
        <dbReference type="ARBA" id="ARBA00023136"/>
    </source>
</evidence>
<dbReference type="InterPro" id="IPR000522">
    <property type="entry name" value="ABC_transptr_permease_BtuC"/>
</dbReference>
<feature type="transmembrane region" description="Helical" evidence="8">
    <location>
        <begin position="169"/>
        <end position="189"/>
    </location>
</feature>
<dbReference type="Gene3D" id="1.10.3470.10">
    <property type="entry name" value="ABC transporter involved in vitamin B12 uptake, BtuC"/>
    <property type="match status" value="1"/>
</dbReference>
<organism evidence="9 10">
    <name type="scientific">Martelella alba</name>
    <dbReference type="NCBI Taxonomy" id="2590451"/>
    <lineage>
        <taxon>Bacteria</taxon>
        <taxon>Pseudomonadati</taxon>
        <taxon>Pseudomonadota</taxon>
        <taxon>Alphaproteobacteria</taxon>
        <taxon>Hyphomicrobiales</taxon>
        <taxon>Aurantimonadaceae</taxon>
        <taxon>Martelella</taxon>
    </lineage>
</organism>
<gene>
    <name evidence="9" type="ORF">FJU08_22260</name>
</gene>